<name>A0A9D3ZQ69_9ROSI</name>
<organism evidence="1 2">
    <name type="scientific">Gossypium stocksii</name>
    <dbReference type="NCBI Taxonomy" id="47602"/>
    <lineage>
        <taxon>Eukaryota</taxon>
        <taxon>Viridiplantae</taxon>
        <taxon>Streptophyta</taxon>
        <taxon>Embryophyta</taxon>
        <taxon>Tracheophyta</taxon>
        <taxon>Spermatophyta</taxon>
        <taxon>Magnoliopsida</taxon>
        <taxon>eudicotyledons</taxon>
        <taxon>Gunneridae</taxon>
        <taxon>Pentapetalae</taxon>
        <taxon>rosids</taxon>
        <taxon>malvids</taxon>
        <taxon>Malvales</taxon>
        <taxon>Malvaceae</taxon>
        <taxon>Malvoideae</taxon>
        <taxon>Gossypium</taxon>
    </lineage>
</organism>
<protein>
    <submittedName>
        <fullName evidence="1">Uncharacterized protein</fullName>
    </submittedName>
</protein>
<evidence type="ECO:0000313" key="2">
    <source>
        <dbReference type="Proteomes" id="UP000828251"/>
    </source>
</evidence>
<evidence type="ECO:0000313" key="1">
    <source>
        <dbReference type="EMBL" id="KAH1056499.1"/>
    </source>
</evidence>
<comment type="caution">
    <text evidence="1">The sequence shown here is derived from an EMBL/GenBank/DDBJ whole genome shotgun (WGS) entry which is preliminary data.</text>
</comment>
<dbReference type="AlphaFoldDB" id="A0A9D3ZQ69"/>
<dbReference type="Proteomes" id="UP000828251">
    <property type="component" value="Unassembled WGS sequence"/>
</dbReference>
<proteinExistence type="predicted"/>
<accession>A0A9D3ZQ69</accession>
<gene>
    <name evidence="1" type="ORF">J1N35_034564</name>
</gene>
<dbReference type="EMBL" id="JAIQCV010000010">
    <property type="protein sequence ID" value="KAH1056499.1"/>
    <property type="molecule type" value="Genomic_DNA"/>
</dbReference>
<reference evidence="1 2" key="1">
    <citation type="journal article" date="2021" name="Plant Biotechnol. J.">
        <title>Multi-omics assisted identification of the key and species-specific regulatory components of drought-tolerant mechanisms in Gossypium stocksii.</title>
        <authorList>
            <person name="Yu D."/>
            <person name="Ke L."/>
            <person name="Zhang D."/>
            <person name="Wu Y."/>
            <person name="Sun Y."/>
            <person name="Mei J."/>
            <person name="Sun J."/>
            <person name="Sun Y."/>
        </authorList>
    </citation>
    <scope>NUCLEOTIDE SEQUENCE [LARGE SCALE GENOMIC DNA]</scope>
    <source>
        <strain evidence="2">cv. E1</strain>
        <tissue evidence="1">Leaf</tissue>
    </source>
</reference>
<sequence>MPSGDHYLLGELKFRGDFTLYNQGWKSTWRSQSTTITRSWNKAGIVMDARGLLGRERLLGCSKGDAPFGETMVVVIKQSINNYNHYRFDPSLTSTMPKHPLSN</sequence>
<keyword evidence="2" id="KW-1185">Reference proteome</keyword>